<dbReference type="Proteomes" id="UP000681967">
    <property type="component" value="Unassembled WGS sequence"/>
</dbReference>
<gene>
    <name evidence="1" type="ORF">BYL167_LOCUS79221</name>
</gene>
<evidence type="ECO:0000313" key="2">
    <source>
        <dbReference type="Proteomes" id="UP000681967"/>
    </source>
</evidence>
<accession>A0A8S3HJ27</accession>
<dbReference type="EMBL" id="CAJOBH010292408">
    <property type="protein sequence ID" value="CAF5182765.1"/>
    <property type="molecule type" value="Genomic_DNA"/>
</dbReference>
<evidence type="ECO:0000313" key="1">
    <source>
        <dbReference type="EMBL" id="CAF5182765.1"/>
    </source>
</evidence>
<name>A0A8S3HJ27_9BILA</name>
<organism evidence="1 2">
    <name type="scientific">Rotaria magnacalcarata</name>
    <dbReference type="NCBI Taxonomy" id="392030"/>
    <lineage>
        <taxon>Eukaryota</taxon>
        <taxon>Metazoa</taxon>
        <taxon>Spiralia</taxon>
        <taxon>Gnathifera</taxon>
        <taxon>Rotifera</taxon>
        <taxon>Eurotatoria</taxon>
        <taxon>Bdelloidea</taxon>
        <taxon>Philodinida</taxon>
        <taxon>Philodinidae</taxon>
        <taxon>Rotaria</taxon>
    </lineage>
</organism>
<proteinExistence type="predicted"/>
<dbReference type="AlphaFoldDB" id="A0A8S3HJ27"/>
<sequence>MMPNLQALNVECDDDTLSRRYMGDETLQDNKNDELIEWLQNQLPSTFIIRRYTFYDYTIRIW</sequence>
<reference evidence="1" key="1">
    <citation type="submission" date="2021-02" db="EMBL/GenBank/DDBJ databases">
        <authorList>
            <person name="Nowell W R."/>
        </authorList>
    </citation>
    <scope>NUCLEOTIDE SEQUENCE</scope>
</reference>
<feature type="non-terminal residue" evidence="1">
    <location>
        <position position="62"/>
    </location>
</feature>
<protein>
    <submittedName>
        <fullName evidence="1">Uncharacterized protein</fullName>
    </submittedName>
</protein>
<comment type="caution">
    <text evidence="1">The sequence shown here is derived from an EMBL/GenBank/DDBJ whole genome shotgun (WGS) entry which is preliminary data.</text>
</comment>